<dbReference type="InterPro" id="IPR009009">
    <property type="entry name" value="RlpA-like_DPBB"/>
</dbReference>
<evidence type="ECO:0000256" key="2">
    <source>
        <dbReference type="SAM" id="SignalP"/>
    </source>
</evidence>
<gene>
    <name evidence="4" type="ORF">MFLAVUS_002972</name>
</gene>
<feature type="signal peptide" evidence="2">
    <location>
        <begin position="1"/>
        <end position="21"/>
    </location>
</feature>
<dbReference type="SUPFAM" id="SSF50685">
    <property type="entry name" value="Barwin-like endoglucanases"/>
    <property type="match status" value="1"/>
</dbReference>
<dbReference type="PANTHER" id="PTHR31836:SF28">
    <property type="entry name" value="SRCR DOMAIN-CONTAINING PROTEIN-RELATED"/>
    <property type="match status" value="1"/>
</dbReference>
<feature type="chain" id="PRO_5045157432" description="RlpA-like protein double-psi beta-barrel domain-containing protein" evidence="2">
    <location>
        <begin position="22"/>
        <end position="195"/>
    </location>
</feature>
<dbReference type="Gene3D" id="2.40.40.10">
    <property type="entry name" value="RlpA-like domain"/>
    <property type="match status" value="1"/>
</dbReference>
<sequence>MKFSILGFAVATACMFGMAVAEDSEVVNDVVYNRNMPKTTAVMNFGMSGFLKKRKESRSFDINKHKRSAATINRHGMRRAVEKRNKNNKRGSYANSGTATFFTPNRGSCGWVNSPSDLIVAVNGKDMKNQSGKSNKNPLCGKMVEITNSSGTKIRAKIVDTCPGCSKGDLDLSPAAFSKLAPLKKGVLKIQWKYV</sequence>
<reference evidence="4 5" key="1">
    <citation type="submission" date="2024-04" db="EMBL/GenBank/DDBJ databases">
        <title>genome sequences of Mucor flavus KT1a and Helicostylum pulchrum KT1b strains isolated from the surface of a dry-aged beef.</title>
        <authorList>
            <person name="Toyotome T."/>
            <person name="Hosono M."/>
            <person name="Torimaru M."/>
            <person name="Fukuda K."/>
            <person name="Mikami N."/>
        </authorList>
    </citation>
    <scope>NUCLEOTIDE SEQUENCE [LARGE SCALE GENOMIC DNA]</scope>
    <source>
        <strain evidence="4 5">KT1a</strain>
    </source>
</reference>
<accession>A0ABP9YRR1</accession>
<dbReference type="CDD" id="cd22191">
    <property type="entry name" value="DPBB_RlpA_EXP_N-like"/>
    <property type="match status" value="1"/>
</dbReference>
<keyword evidence="5" id="KW-1185">Reference proteome</keyword>
<evidence type="ECO:0000313" key="5">
    <source>
        <dbReference type="Proteomes" id="UP001473302"/>
    </source>
</evidence>
<feature type="domain" description="RlpA-like protein double-psi beta-barrel" evidence="3">
    <location>
        <begin position="121"/>
        <end position="192"/>
    </location>
</feature>
<proteinExistence type="predicted"/>
<evidence type="ECO:0000259" key="3">
    <source>
        <dbReference type="Pfam" id="PF03330"/>
    </source>
</evidence>
<evidence type="ECO:0000313" key="4">
    <source>
        <dbReference type="EMBL" id="GAA5809562.1"/>
    </source>
</evidence>
<keyword evidence="1 2" id="KW-0732">Signal</keyword>
<dbReference type="Proteomes" id="UP001473302">
    <property type="component" value="Unassembled WGS sequence"/>
</dbReference>
<dbReference type="InterPro" id="IPR036908">
    <property type="entry name" value="RlpA-like_sf"/>
</dbReference>
<dbReference type="PANTHER" id="PTHR31836">
    <property type="match status" value="1"/>
</dbReference>
<evidence type="ECO:0000256" key="1">
    <source>
        <dbReference type="ARBA" id="ARBA00022729"/>
    </source>
</evidence>
<dbReference type="EMBL" id="BAABUK010000005">
    <property type="protein sequence ID" value="GAA5809562.1"/>
    <property type="molecule type" value="Genomic_DNA"/>
</dbReference>
<name>A0ABP9YRR1_9FUNG</name>
<organism evidence="4 5">
    <name type="scientific">Mucor flavus</name>
    <dbReference type="NCBI Taxonomy" id="439312"/>
    <lineage>
        <taxon>Eukaryota</taxon>
        <taxon>Fungi</taxon>
        <taxon>Fungi incertae sedis</taxon>
        <taxon>Mucoromycota</taxon>
        <taxon>Mucoromycotina</taxon>
        <taxon>Mucoromycetes</taxon>
        <taxon>Mucorales</taxon>
        <taxon>Mucorineae</taxon>
        <taxon>Mucoraceae</taxon>
        <taxon>Mucor</taxon>
    </lineage>
</organism>
<protein>
    <recommendedName>
        <fullName evidence="3">RlpA-like protein double-psi beta-barrel domain-containing protein</fullName>
    </recommendedName>
</protein>
<comment type="caution">
    <text evidence="4">The sequence shown here is derived from an EMBL/GenBank/DDBJ whole genome shotgun (WGS) entry which is preliminary data.</text>
</comment>
<dbReference type="Pfam" id="PF03330">
    <property type="entry name" value="DPBB_1"/>
    <property type="match status" value="1"/>
</dbReference>
<dbReference type="InterPro" id="IPR051477">
    <property type="entry name" value="Expansin_CellWall"/>
</dbReference>